<dbReference type="Proteomes" id="UP000218334">
    <property type="component" value="Unassembled WGS sequence"/>
</dbReference>
<organism evidence="2 3">
    <name type="scientific">Armillaria solidipes</name>
    <dbReference type="NCBI Taxonomy" id="1076256"/>
    <lineage>
        <taxon>Eukaryota</taxon>
        <taxon>Fungi</taxon>
        <taxon>Dikarya</taxon>
        <taxon>Basidiomycota</taxon>
        <taxon>Agaricomycotina</taxon>
        <taxon>Agaricomycetes</taxon>
        <taxon>Agaricomycetidae</taxon>
        <taxon>Agaricales</taxon>
        <taxon>Marasmiineae</taxon>
        <taxon>Physalacriaceae</taxon>
        <taxon>Armillaria</taxon>
    </lineage>
</organism>
<proteinExistence type="predicted"/>
<evidence type="ECO:0000313" key="3">
    <source>
        <dbReference type="Proteomes" id="UP000218334"/>
    </source>
</evidence>
<sequence length="116" mass="13273">MVPIASISLFLALHLQAITPDSQAALSFNSEGIDVTDDTMHDPVPGAYAPHPNNWIYCIHYHIFQWFLGLGASTVCFISPKKSMLEMIENDIEEMLEWWKNIMKKKHMERLTPEKG</sequence>
<protein>
    <submittedName>
        <fullName evidence="2">Uncharacterized protein</fullName>
    </submittedName>
</protein>
<keyword evidence="3" id="KW-1185">Reference proteome</keyword>
<name>A0A2H3BIX6_9AGAR</name>
<accession>A0A2H3BIX6</accession>
<keyword evidence="1" id="KW-0732">Signal</keyword>
<gene>
    <name evidence="2" type="ORF">ARMSODRAFT_974041</name>
</gene>
<evidence type="ECO:0000256" key="1">
    <source>
        <dbReference type="SAM" id="SignalP"/>
    </source>
</evidence>
<dbReference type="EMBL" id="KZ293425">
    <property type="protein sequence ID" value="PBK70779.1"/>
    <property type="molecule type" value="Genomic_DNA"/>
</dbReference>
<reference evidence="3" key="1">
    <citation type="journal article" date="2017" name="Nat. Ecol. Evol.">
        <title>Genome expansion and lineage-specific genetic innovations in the forest pathogenic fungi Armillaria.</title>
        <authorList>
            <person name="Sipos G."/>
            <person name="Prasanna A.N."/>
            <person name="Walter M.C."/>
            <person name="O'Connor E."/>
            <person name="Balint B."/>
            <person name="Krizsan K."/>
            <person name="Kiss B."/>
            <person name="Hess J."/>
            <person name="Varga T."/>
            <person name="Slot J."/>
            <person name="Riley R."/>
            <person name="Boka B."/>
            <person name="Rigling D."/>
            <person name="Barry K."/>
            <person name="Lee J."/>
            <person name="Mihaltcheva S."/>
            <person name="LaButti K."/>
            <person name="Lipzen A."/>
            <person name="Waldron R."/>
            <person name="Moloney N.M."/>
            <person name="Sperisen C."/>
            <person name="Kredics L."/>
            <person name="Vagvoelgyi C."/>
            <person name="Patrignani A."/>
            <person name="Fitzpatrick D."/>
            <person name="Nagy I."/>
            <person name="Doyle S."/>
            <person name="Anderson J.B."/>
            <person name="Grigoriev I.V."/>
            <person name="Gueldener U."/>
            <person name="Muensterkoetter M."/>
            <person name="Nagy L.G."/>
        </authorList>
    </citation>
    <scope>NUCLEOTIDE SEQUENCE [LARGE SCALE GENOMIC DNA]</scope>
    <source>
        <strain evidence="3">28-4</strain>
    </source>
</reference>
<evidence type="ECO:0000313" key="2">
    <source>
        <dbReference type="EMBL" id="PBK70779.1"/>
    </source>
</evidence>
<dbReference type="AlphaFoldDB" id="A0A2H3BIX6"/>
<feature type="chain" id="PRO_5013904072" evidence="1">
    <location>
        <begin position="25"/>
        <end position="116"/>
    </location>
</feature>
<feature type="signal peptide" evidence="1">
    <location>
        <begin position="1"/>
        <end position="24"/>
    </location>
</feature>